<evidence type="ECO:0000256" key="6">
    <source>
        <dbReference type="ARBA" id="ARBA00022695"/>
    </source>
</evidence>
<keyword evidence="7" id="KW-0547">Nucleotide-binding</keyword>
<dbReference type="InterPro" id="IPR029063">
    <property type="entry name" value="SAM-dependent_MTases_sf"/>
</dbReference>
<keyword evidence="11" id="KW-0694">RNA-binding</keyword>
<dbReference type="GO" id="GO:0006396">
    <property type="term" value="P:RNA processing"/>
    <property type="evidence" value="ECO:0007669"/>
    <property type="project" value="InterPro"/>
</dbReference>
<dbReference type="Pfam" id="PF00978">
    <property type="entry name" value="RdRP_2"/>
    <property type="match status" value="1"/>
</dbReference>
<evidence type="ECO:0000256" key="11">
    <source>
        <dbReference type="ARBA" id="ARBA00022884"/>
    </source>
</evidence>
<name>A0A6G7PSJ0_9VIRU</name>
<dbReference type="PROSITE" id="PS51743">
    <property type="entry name" value="ALPHAVIRUS_MT"/>
    <property type="match status" value="1"/>
</dbReference>
<dbReference type="SUPFAM" id="SSF56672">
    <property type="entry name" value="DNA/RNA polymerases"/>
    <property type="match status" value="1"/>
</dbReference>
<accession>A0A6G7PSJ0</accession>
<evidence type="ECO:0000256" key="5">
    <source>
        <dbReference type="ARBA" id="ARBA00022679"/>
    </source>
</evidence>
<organism evidence="15">
    <name type="scientific">Pimento virga-like virus</name>
    <dbReference type="NCBI Taxonomy" id="2716740"/>
    <lineage>
        <taxon>Viruses</taxon>
        <taxon>Riboviria</taxon>
        <taxon>Orthornavirae</taxon>
        <taxon>Kitrinoviricota</taxon>
        <taxon>Alsuviricetes</taxon>
        <taxon>Martellivirales</taxon>
        <taxon>Virgaviridae</taxon>
    </lineage>
</organism>
<dbReference type="GO" id="GO:0003968">
    <property type="term" value="F:RNA-directed RNA polymerase activity"/>
    <property type="evidence" value="ECO:0007669"/>
    <property type="project" value="UniProtKB-KW"/>
</dbReference>
<dbReference type="EMBL" id="MT129778">
    <property type="protein sequence ID" value="QIJ70145.1"/>
    <property type="molecule type" value="Genomic_RNA"/>
</dbReference>
<dbReference type="Gene3D" id="3.40.50.300">
    <property type="entry name" value="P-loop containing nucleotide triphosphate hydrolases"/>
    <property type="match status" value="2"/>
</dbReference>
<dbReference type="Gene3D" id="3.40.50.12760">
    <property type="match status" value="1"/>
</dbReference>
<keyword evidence="3" id="KW-0696">RNA-directed RNA polymerase</keyword>
<dbReference type="InterPro" id="IPR043502">
    <property type="entry name" value="DNA/RNA_pol_sf"/>
</dbReference>
<sequence>MNNTKFVGGPPDGSPFSPSAPAVEKAISFDPHILEGFKFMMNRGDSTNVKVFVEKLENNLLSDPTFNKVYQDYMLSQVANYHSARGGLTVIYIKDLLPDADQLLLANLYSTFNLDFKLAHNSDSHAVARAHRKCAYNYLLQLLKLELSDLTRIKPTNGFDVAVKEIGGNPLLQLNNRLVSYHTCYPILSHDDSLRQAKFMSELKFADIKRFTPSKLKIYNEMLNNSSVRICRKKSQNCNITSEKLLSLHSCYDMTLFELAESMVKAKASVMVGCFHFSPDMFIKNEGRLPYTKMRWRIYQCQRTGTKRINFFFESENGSIDMQNTYDHDFNVYISKVVQFREIIIDSNGSFGKTCFLFELLEVKGDTLFFRIHRNVNGTIPVCKVMRTFDIPLLKDKILIQTYQYHTVVPETTDTIGKYFSKISELQPIRLIIPKELYNRVYSFGINLPEGKFTVANLLVAATTFNTRIIVSGSGVRNPDSVEPETLVDFCYTIWILLYIKKYELSRLQKILIDSETDVRAEGKTTTWLKNLIKKLTVPKVIDLEKDIRLKLELPVDSTFDDFSLKFKNLFSNILSFSKRDYPIFVDSLPRFFTISEYLDEFVSNVQRLDRGSSMPNWLEFIPPEPEKLYSFDDFVTCDCGLPLEPVENLGSGFCVFQSCVDAGLAPSIENCIFRLKNSPHLSSVDCRLKVQKLTFENLDDSTNWPSQDIFCLIALEFDIKVCVHKSDCAFCFNDGQVYHFQLTDTHCEYLRMPTILPKIKEFTVALSEKDHEDKTEEYMQHYNKVFASMRASKTVNGEFSKNSFKDSLNYARRATDRYSFLNRGDYINRSALKTIEMNLRYPEFSNIDTVVSIGGPGGEVQYLCENTSAVIYGITLMTSSRESEFDSSLFQHENFKILVGSKLDGNILDKDNRESFSRDILTEHPEGVSHFFGDAAVGCDSNYLDWSLEYFKENTDLVISEADLMSRVLRVGGSGYLKICENSSVNSHILISWLFDNFEKVRIVKLMTSRPSSFERHLILSNFKKKFPFPDFDLVEPTSVTLLNLSEIENRLFMDSSTALNVLKRFFLFSKSKRDSIELTVSDDIKNQLLPMFKRNTSVTYGNSNKKSKIKIIKDPELEVISQHTYPEVTIANTDSDLSDSDDDYELQSTLNLDIGDVSDKSEPIVIKSEGKVLNTDSCINSSDFGKIKPDKVKILFKNDKIFCNSVRKSFRAFKTKFNNKSKINKYKSSFVSKVVGSDVVKSEKFLSQCYPNLKPVDASTSIPMNYNQFFDKFSKFIIVNKSKPFDTFVFCYCGRSYLLSPIYYDVVEFSSFYCTCTNLKKFCVSLKCITKIAIEPQFTPDYTLGITQSPLETKHDFQLVKHSREIKEPIIEDTIACEVDKSEDPNKKFFQSIEEFINLRSKILEHNLGQCKSLITSTNNINDLALWYRKFPGNFGKFSVCKDKKIVWDVPPTSVKEDRNFVYDILDEKIIPSDETLENRSYLVCDYLTDTLDPVVLNTITSSVGFRSTQFSLIDLSLIQACPGAGKTTRIIKDAIEQLKISSEFPVILVATREGRKDLLTRVIHQMGKLKVIVPKDLKSRIRTCASWICNPVKIVNSRVMYIDEALMFHPGELFFAISLNISAKVVRFVGDVKQIPFVNPLGGFVCRYSDISTIVPISEYMFKSYRCPVDVAYVLSSQYKCKENPRGMISAANKFTSVELVHINAITDLKDDVTIKYLCFTQAEKAELRKRGKHVDSNTEFGFYNTSTVHEFQGKEAKKISVVRLNKLKSEEIYLRDNYALVALSRHTGNLVYYTACTEDSLSKFISMAPTSKVLLRSHHEGSSGLGGTVIIDHQPLYSIESQQSYKTFRTTRKAFRNCTDHFRLIPVSSTGPYEDFDFGFPSHPINSLFRSGDDLFVVCSDNPKQKLNLKTFLRSIRSLYTFKGKIYIPDYILKFISAQTLSYNFVKKCENLKPILVLSVSEEPVPYEVFEYANKNCLDQFRPFKPVLIPIYDIVGTIYRRSLNGLLDLNIRDIQGFLDHRFGCLNYVDQTFDAYMVQNGTISYDIGDLTFSELFEPAKIKKFDYLTPVLHSVQPCLRDATQRETLKAFEKRNGAVPCMLGNIDVKKIAVEQVEKFMDLFDKEKLLFLLSEPLYPSVTGLVDWLKDQKPFVVNAIYDKLPIHMQDMAEYNYSIKRSPKPDLNLSATSSYISPQSIVYFEKEINAYYADIWRELKRIQNSSLLPHIMIMTDLSLDDFTEKFNSGARFDKERTWDNAEFVAVSGDDSYIKYKGGFLELDISKYDKSQWYLDLLKECIMMSRFGVDDLTVQFWFFSHCVTKVRDRLNHIKAKIVCQRKSGDPSTYWGNTMKTLMDLNYYLPLHDMTIKDIDKHQLIHFYQKLFNLEIKLFDFKSPYFCSKFFGLIDGRFWFAPDPVKLVTKMGRSDLVNFNHVIEYQRSLVDLTQIFNSYDVCLAVQSCLEDRYSFTDDYTNFLNGLNSFIASDKFLDLFFERPGSVIDYSRLEFHSDR</sequence>
<feature type="domain" description="(+)RNA virus helicase C-terminal" evidence="13">
    <location>
        <begin position="1494"/>
        <end position="1830"/>
    </location>
</feature>
<evidence type="ECO:0000313" key="15">
    <source>
        <dbReference type="EMBL" id="QIJ70145.1"/>
    </source>
</evidence>
<dbReference type="InterPro" id="IPR002877">
    <property type="entry name" value="RNA_MeTrfase_FtsJ_dom"/>
</dbReference>
<dbReference type="GO" id="GO:0033645">
    <property type="term" value="C:host cell endomembrane system"/>
    <property type="evidence" value="ECO:0007669"/>
    <property type="project" value="UniProtKB-SubCell"/>
</dbReference>
<keyword evidence="5" id="KW-0808">Transferase</keyword>
<dbReference type="InterPro" id="IPR001788">
    <property type="entry name" value="RNA-dep_RNA_pol_alsuvir"/>
</dbReference>
<keyword evidence="10" id="KW-0067">ATP-binding</keyword>
<dbReference type="InterPro" id="IPR027417">
    <property type="entry name" value="P-loop_NTPase"/>
</dbReference>
<dbReference type="GO" id="GO:0008174">
    <property type="term" value="F:mRNA methyltransferase activity"/>
    <property type="evidence" value="ECO:0007669"/>
    <property type="project" value="UniProtKB-UniRule"/>
</dbReference>
<comment type="catalytic activity">
    <reaction evidence="12">
        <text>ATP + H2O = ADP + phosphate + H(+)</text>
        <dbReference type="Rhea" id="RHEA:13065"/>
        <dbReference type="ChEBI" id="CHEBI:15377"/>
        <dbReference type="ChEBI" id="CHEBI:15378"/>
        <dbReference type="ChEBI" id="CHEBI:30616"/>
        <dbReference type="ChEBI" id="CHEBI:43474"/>
        <dbReference type="ChEBI" id="CHEBI:456216"/>
        <dbReference type="EC" id="3.6.4.13"/>
    </reaction>
</comment>
<keyword evidence="4" id="KW-1048">Host nucleus</keyword>
<dbReference type="GO" id="GO:0016556">
    <property type="term" value="P:mRNA modification"/>
    <property type="evidence" value="ECO:0007669"/>
    <property type="project" value="InterPro"/>
</dbReference>
<feature type="domain" description="Alphavirus-like MT" evidence="14">
    <location>
        <begin position="116"/>
        <end position="338"/>
    </location>
</feature>
<dbReference type="SUPFAM" id="SSF52540">
    <property type="entry name" value="P-loop containing nucleoside triphosphate hydrolases"/>
    <property type="match status" value="1"/>
</dbReference>
<evidence type="ECO:0000256" key="12">
    <source>
        <dbReference type="ARBA" id="ARBA00047984"/>
    </source>
</evidence>
<dbReference type="GO" id="GO:0042025">
    <property type="term" value="C:host cell nucleus"/>
    <property type="evidence" value="ECO:0007669"/>
    <property type="project" value="UniProtKB-SubCell"/>
</dbReference>
<dbReference type="Pfam" id="PF01728">
    <property type="entry name" value="FtsJ"/>
    <property type="match status" value="1"/>
</dbReference>
<dbReference type="Pfam" id="PF01660">
    <property type="entry name" value="Vmethyltransf"/>
    <property type="match status" value="1"/>
</dbReference>
<evidence type="ECO:0000256" key="3">
    <source>
        <dbReference type="ARBA" id="ARBA00022484"/>
    </source>
</evidence>
<dbReference type="GO" id="GO:0005524">
    <property type="term" value="F:ATP binding"/>
    <property type="evidence" value="ECO:0007669"/>
    <property type="project" value="UniProtKB-KW"/>
</dbReference>
<dbReference type="GO" id="GO:0003723">
    <property type="term" value="F:RNA binding"/>
    <property type="evidence" value="ECO:0007669"/>
    <property type="project" value="UniProtKB-KW"/>
</dbReference>
<evidence type="ECO:0000256" key="9">
    <source>
        <dbReference type="ARBA" id="ARBA00022806"/>
    </source>
</evidence>
<evidence type="ECO:0000256" key="1">
    <source>
        <dbReference type="ARBA" id="ARBA00004147"/>
    </source>
</evidence>
<dbReference type="GO" id="GO:0006351">
    <property type="term" value="P:DNA-templated transcription"/>
    <property type="evidence" value="ECO:0007669"/>
    <property type="project" value="InterPro"/>
</dbReference>
<evidence type="ECO:0000259" key="14">
    <source>
        <dbReference type="PROSITE" id="PS51743"/>
    </source>
</evidence>
<evidence type="ECO:0000256" key="10">
    <source>
        <dbReference type="ARBA" id="ARBA00022840"/>
    </source>
</evidence>
<keyword evidence="9" id="KW-0347">Helicase</keyword>
<dbReference type="GO" id="GO:0016787">
    <property type="term" value="F:hydrolase activity"/>
    <property type="evidence" value="ECO:0007669"/>
    <property type="project" value="UniProtKB-KW"/>
</dbReference>
<evidence type="ECO:0000256" key="4">
    <source>
        <dbReference type="ARBA" id="ARBA00022562"/>
    </source>
</evidence>
<dbReference type="SUPFAM" id="SSF53335">
    <property type="entry name" value="S-adenosyl-L-methionine-dependent methyltransferases"/>
    <property type="match status" value="1"/>
</dbReference>
<evidence type="ECO:0000256" key="2">
    <source>
        <dbReference type="ARBA" id="ARBA00013540"/>
    </source>
</evidence>
<protein>
    <recommendedName>
        <fullName evidence="2">Replicase large subunit</fullName>
    </recommendedName>
</protein>
<dbReference type="GO" id="GO:0003724">
    <property type="term" value="F:RNA helicase activity"/>
    <property type="evidence" value="ECO:0007669"/>
    <property type="project" value="UniProtKB-EC"/>
</dbReference>
<proteinExistence type="predicted"/>
<reference evidence="15" key="1">
    <citation type="submission" date="2020-02" db="EMBL/GenBank/DDBJ databases">
        <title>Comparative analysis of RNA virome composition in rabbits and associated ectoparasites.</title>
        <authorList>
            <person name="Mahar J.E."/>
            <person name="Shi M."/>
            <person name="Hall R.N."/>
            <person name="Strive T."/>
            <person name="Holmes E.C."/>
        </authorList>
    </citation>
    <scope>NUCLEOTIDE SEQUENCE</scope>
    <source>
        <strain evidence="15">GUNSasp_DN21699-99</strain>
    </source>
</reference>
<dbReference type="PROSITE" id="PS51657">
    <property type="entry name" value="PSRV_HELICASE"/>
    <property type="match status" value="1"/>
</dbReference>
<evidence type="ECO:0000256" key="8">
    <source>
        <dbReference type="ARBA" id="ARBA00022801"/>
    </source>
</evidence>
<evidence type="ECO:0000256" key="7">
    <source>
        <dbReference type="ARBA" id="ARBA00022741"/>
    </source>
</evidence>
<comment type="subcellular location">
    <subcellularLocation>
        <location evidence="1">Host nucleus</location>
    </subcellularLocation>
</comment>
<keyword evidence="8" id="KW-0378">Hydrolase</keyword>
<dbReference type="GO" id="GO:0032259">
    <property type="term" value="P:methylation"/>
    <property type="evidence" value="ECO:0007669"/>
    <property type="project" value="InterPro"/>
</dbReference>
<dbReference type="Pfam" id="PF01443">
    <property type="entry name" value="Viral_helicase1"/>
    <property type="match status" value="1"/>
</dbReference>
<keyword evidence="6" id="KW-0548">Nucleotidyltransferase</keyword>
<dbReference type="InterPro" id="IPR027351">
    <property type="entry name" value="(+)RNA_virus_helicase_core_dom"/>
</dbReference>
<evidence type="ECO:0000259" key="13">
    <source>
        <dbReference type="PROSITE" id="PS51657"/>
    </source>
</evidence>
<dbReference type="InterPro" id="IPR002588">
    <property type="entry name" value="Alphavirus-like_MT_dom"/>
</dbReference>